<evidence type="ECO:0000313" key="4">
    <source>
        <dbReference type="Proteomes" id="UP001341281"/>
    </source>
</evidence>
<dbReference type="FunFam" id="3.80.10.10:FF:000383">
    <property type="entry name" value="Leucine-rich repeat receptor protein kinase EMS1"/>
    <property type="match status" value="1"/>
</dbReference>
<keyword evidence="4" id="KW-1185">Reference proteome</keyword>
<evidence type="ECO:0000256" key="2">
    <source>
        <dbReference type="ARBA" id="ARBA00022737"/>
    </source>
</evidence>
<keyword evidence="2" id="KW-0677">Repeat</keyword>
<dbReference type="AlphaFoldDB" id="A0AAQ3PF06"/>
<gene>
    <name evidence="3" type="ORF">U9M48_000618</name>
</gene>
<sequence length="186" mass="20083">MPIPRRTLFVNKLLCGYRSNMVSSAATSHRVNNLAGSIPAVLSNLTRLTALALPLNGLTGPIPTFLGNFSELYFLSLGGNQLSRSVPPALGNIPALTILSLLTNNLDGDLSFLFSLSKCRKIQLLELANNSFTGGRSHRKPVNGINFYRYRKLTGRLPSTLSNLSNLESIGLSNNLLTGEIPESIS</sequence>
<proteinExistence type="predicted"/>
<dbReference type="InterPro" id="IPR032675">
    <property type="entry name" value="LRR_dom_sf"/>
</dbReference>
<evidence type="ECO:0000313" key="3">
    <source>
        <dbReference type="EMBL" id="WVZ49244.1"/>
    </source>
</evidence>
<accession>A0AAQ3PF06</accession>
<dbReference type="Gene3D" id="3.80.10.10">
    <property type="entry name" value="Ribonuclease Inhibitor"/>
    <property type="match status" value="2"/>
</dbReference>
<dbReference type="InterPro" id="IPR053038">
    <property type="entry name" value="RLP_Defense"/>
</dbReference>
<protein>
    <submittedName>
        <fullName evidence="3">Uncharacterized protein</fullName>
    </submittedName>
</protein>
<dbReference type="Proteomes" id="UP001341281">
    <property type="component" value="Chromosome 01"/>
</dbReference>
<dbReference type="InterPro" id="IPR001611">
    <property type="entry name" value="Leu-rich_rpt"/>
</dbReference>
<evidence type="ECO:0000256" key="1">
    <source>
        <dbReference type="ARBA" id="ARBA00022614"/>
    </source>
</evidence>
<name>A0AAQ3PF06_PASNO</name>
<keyword evidence="1" id="KW-0433">Leucine-rich repeat</keyword>
<organism evidence="3 4">
    <name type="scientific">Paspalum notatum var. saurae</name>
    <dbReference type="NCBI Taxonomy" id="547442"/>
    <lineage>
        <taxon>Eukaryota</taxon>
        <taxon>Viridiplantae</taxon>
        <taxon>Streptophyta</taxon>
        <taxon>Embryophyta</taxon>
        <taxon>Tracheophyta</taxon>
        <taxon>Spermatophyta</taxon>
        <taxon>Magnoliopsida</taxon>
        <taxon>Liliopsida</taxon>
        <taxon>Poales</taxon>
        <taxon>Poaceae</taxon>
        <taxon>PACMAD clade</taxon>
        <taxon>Panicoideae</taxon>
        <taxon>Andropogonodae</taxon>
        <taxon>Paspaleae</taxon>
        <taxon>Paspalinae</taxon>
        <taxon>Paspalum</taxon>
    </lineage>
</organism>
<dbReference type="PANTHER" id="PTHR48064">
    <property type="entry name" value="OS01G0750400 PROTEIN"/>
    <property type="match status" value="1"/>
</dbReference>
<reference evidence="3 4" key="1">
    <citation type="submission" date="2024-02" db="EMBL/GenBank/DDBJ databases">
        <title>High-quality chromosome-scale genome assembly of Pensacola bahiagrass (Paspalum notatum Flugge var. saurae).</title>
        <authorList>
            <person name="Vega J.M."/>
            <person name="Podio M."/>
            <person name="Orjuela J."/>
            <person name="Siena L.A."/>
            <person name="Pessino S.C."/>
            <person name="Combes M.C."/>
            <person name="Mariac C."/>
            <person name="Albertini E."/>
            <person name="Pupilli F."/>
            <person name="Ortiz J.P.A."/>
            <person name="Leblanc O."/>
        </authorList>
    </citation>
    <scope>NUCLEOTIDE SEQUENCE [LARGE SCALE GENOMIC DNA]</scope>
    <source>
        <strain evidence="3">R1</strain>
        <tissue evidence="3">Leaf</tissue>
    </source>
</reference>
<dbReference type="PANTHER" id="PTHR48064:SF6">
    <property type="entry name" value="RECEPTOR-LIKE PROTEIN KINASE 2"/>
    <property type="match status" value="1"/>
</dbReference>
<dbReference type="Pfam" id="PF00560">
    <property type="entry name" value="LRR_1"/>
    <property type="match status" value="2"/>
</dbReference>
<dbReference type="SUPFAM" id="SSF52058">
    <property type="entry name" value="L domain-like"/>
    <property type="match status" value="1"/>
</dbReference>
<dbReference type="EMBL" id="CP144745">
    <property type="protein sequence ID" value="WVZ49244.1"/>
    <property type="molecule type" value="Genomic_DNA"/>
</dbReference>